<protein>
    <submittedName>
        <fullName evidence="1">Uncharacterized protein</fullName>
    </submittedName>
</protein>
<accession>A0A1Y2GL98</accession>
<keyword evidence="2" id="KW-1185">Reference proteome</keyword>
<evidence type="ECO:0000313" key="2">
    <source>
        <dbReference type="Proteomes" id="UP000193411"/>
    </source>
</evidence>
<sequence length="216" mass="22911">MSYLEQVGGENSPLVSPGYDEFARGSALLRLQVPDTTSPSGSTAMDFLAKMQANWTEEKELAANTTQVAYSPTDIKSALVKDAETNALMAAMHTTVTTPSTVHFAFSAWPPAAAQLSRLLPNLNLTSPLTLETSLTPFSASSLRTSRLTSSHCFIMWASDEPVPLHDMCVISGVPSGIGLKTLATLVALGYTPATADTWMSRRDVADAPTDAAASE</sequence>
<dbReference type="AlphaFoldDB" id="A0A1Y2GL98"/>
<gene>
    <name evidence="1" type="ORF">BCR44DRAFT_1508502</name>
</gene>
<evidence type="ECO:0000313" key="1">
    <source>
        <dbReference type="EMBL" id="ORZ10701.1"/>
    </source>
</evidence>
<dbReference type="Proteomes" id="UP000193411">
    <property type="component" value="Unassembled WGS sequence"/>
</dbReference>
<organism evidence="1 2">
    <name type="scientific">Catenaria anguillulae PL171</name>
    <dbReference type="NCBI Taxonomy" id="765915"/>
    <lineage>
        <taxon>Eukaryota</taxon>
        <taxon>Fungi</taxon>
        <taxon>Fungi incertae sedis</taxon>
        <taxon>Blastocladiomycota</taxon>
        <taxon>Blastocladiomycetes</taxon>
        <taxon>Blastocladiales</taxon>
        <taxon>Catenariaceae</taxon>
        <taxon>Catenaria</taxon>
    </lineage>
</organism>
<name>A0A1Y2GL98_9FUNG</name>
<comment type="caution">
    <text evidence="1">The sequence shown here is derived from an EMBL/GenBank/DDBJ whole genome shotgun (WGS) entry which is preliminary data.</text>
</comment>
<reference evidence="1 2" key="1">
    <citation type="submission" date="2016-07" db="EMBL/GenBank/DDBJ databases">
        <title>Pervasive Adenine N6-methylation of Active Genes in Fungi.</title>
        <authorList>
            <consortium name="DOE Joint Genome Institute"/>
            <person name="Mondo S.J."/>
            <person name="Dannebaum R.O."/>
            <person name="Kuo R.C."/>
            <person name="Labutti K."/>
            <person name="Haridas S."/>
            <person name="Kuo A."/>
            <person name="Salamov A."/>
            <person name="Ahrendt S.R."/>
            <person name="Lipzen A."/>
            <person name="Sullivan W."/>
            <person name="Andreopoulos W.B."/>
            <person name="Clum A."/>
            <person name="Lindquist E."/>
            <person name="Daum C."/>
            <person name="Ramamoorthy G.K."/>
            <person name="Gryganskyi A."/>
            <person name="Culley D."/>
            <person name="Magnuson J.K."/>
            <person name="James T.Y."/>
            <person name="O'Malley M.A."/>
            <person name="Stajich J.E."/>
            <person name="Spatafora J.W."/>
            <person name="Visel A."/>
            <person name="Grigoriev I.V."/>
        </authorList>
    </citation>
    <scope>NUCLEOTIDE SEQUENCE [LARGE SCALE GENOMIC DNA]</scope>
    <source>
        <strain evidence="1 2">PL171</strain>
    </source>
</reference>
<proteinExistence type="predicted"/>
<dbReference type="EMBL" id="MCFL01000456">
    <property type="protein sequence ID" value="ORZ10701.1"/>
    <property type="molecule type" value="Genomic_DNA"/>
</dbReference>